<evidence type="ECO:0000256" key="11">
    <source>
        <dbReference type="ARBA" id="ARBA00049439"/>
    </source>
</evidence>
<dbReference type="Pfam" id="PF01960">
    <property type="entry name" value="ArgJ"/>
    <property type="match status" value="1"/>
</dbReference>
<evidence type="ECO:0000256" key="1">
    <source>
        <dbReference type="ARBA" id="ARBA00004496"/>
    </source>
</evidence>
<evidence type="ECO:0000256" key="13">
    <source>
        <dbReference type="HAMAP-Rule" id="MF_01106"/>
    </source>
</evidence>
<comment type="similarity">
    <text evidence="2 13">Belongs to the ArgJ family.</text>
</comment>
<dbReference type="HAMAP" id="MF_01106">
    <property type="entry name" value="ArgJ"/>
    <property type="match status" value="1"/>
</dbReference>
<evidence type="ECO:0000313" key="15">
    <source>
        <dbReference type="Proteomes" id="UP001329915"/>
    </source>
</evidence>
<keyword evidence="13" id="KW-0963">Cytoplasm</keyword>
<dbReference type="EMBL" id="CP121694">
    <property type="protein sequence ID" value="WRO20319.1"/>
    <property type="molecule type" value="Genomic_DNA"/>
</dbReference>
<feature type="site" description="Cleavage; by autolysis" evidence="13">
    <location>
        <begin position="188"/>
        <end position="189"/>
    </location>
</feature>
<name>A0AAU0UHD4_9FIRM</name>
<dbReference type="AlphaFoldDB" id="A0AAU0UHD4"/>
<dbReference type="NCBIfam" id="TIGR00120">
    <property type="entry name" value="ArgJ"/>
    <property type="match status" value="1"/>
</dbReference>
<dbReference type="FunFam" id="3.10.20.340:FF:000001">
    <property type="entry name" value="Arginine biosynthesis bifunctional protein ArgJ, chloroplastic"/>
    <property type="match status" value="1"/>
</dbReference>
<comment type="subcellular location">
    <subcellularLocation>
        <location evidence="1 13">Cytoplasm</location>
    </subcellularLocation>
</comment>
<keyword evidence="5 13" id="KW-0028">Amino-acid biosynthesis</keyword>
<feature type="binding site" evidence="13">
    <location>
        <position position="275"/>
    </location>
    <ligand>
        <name>substrate</name>
    </ligand>
</feature>
<keyword evidence="15" id="KW-1185">Reference proteome</keyword>
<feature type="chain" id="PRO_5043064253" description="Arginine biosynthesis bifunctional protein ArgJ beta chain" evidence="13">
    <location>
        <begin position="189"/>
        <end position="406"/>
    </location>
</feature>
<dbReference type="Gene3D" id="3.10.20.340">
    <property type="entry name" value="ArgJ beta chain, C-terminal domain"/>
    <property type="match status" value="1"/>
</dbReference>
<dbReference type="Proteomes" id="UP001329915">
    <property type="component" value="Chromosome"/>
</dbReference>
<dbReference type="PANTHER" id="PTHR23100:SF0">
    <property type="entry name" value="ARGININE BIOSYNTHESIS BIFUNCTIONAL PROTEIN ARGJ, MITOCHONDRIAL"/>
    <property type="match status" value="1"/>
</dbReference>
<feature type="chain" id="PRO_5043064252" description="Arginine biosynthesis bifunctional protein ArgJ alpha chain" evidence="13">
    <location>
        <begin position="1"/>
        <end position="188"/>
    </location>
</feature>
<keyword evidence="7 13" id="KW-0068">Autocatalytic cleavage</keyword>
<feature type="site" description="Involved in the stabilization of negative charge on the oxyanion by the formation of the oxyanion hole" evidence="13">
    <location>
        <position position="115"/>
    </location>
</feature>
<dbReference type="FunFam" id="3.60.70.12:FF:000001">
    <property type="entry name" value="Arginine biosynthesis bifunctional protein ArgJ, chloroplastic"/>
    <property type="match status" value="1"/>
</dbReference>
<evidence type="ECO:0000256" key="9">
    <source>
        <dbReference type="ARBA" id="ARBA00023315"/>
    </source>
</evidence>
<dbReference type="SUPFAM" id="SSF56266">
    <property type="entry name" value="DmpA/ArgJ-like"/>
    <property type="match status" value="1"/>
</dbReference>
<evidence type="ECO:0000256" key="3">
    <source>
        <dbReference type="ARBA" id="ARBA00011475"/>
    </source>
</evidence>
<dbReference type="RefSeq" id="WP_366923221.1">
    <property type="nucleotide sequence ID" value="NZ_CP121694.1"/>
</dbReference>
<dbReference type="Gene3D" id="3.60.70.12">
    <property type="entry name" value="L-amino peptidase D-ALA esterase/amidase"/>
    <property type="match status" value="1"/>
</dbReference>
<evidence type="ECO:0000256" key="12">
    <source>
        <dbReference type="ARBA" id="ARBA00054976"/>
    </source>
</evidence>
<dbReference type="InterPro" id="IPR016117">
    <property type="entry name" value="ArgJ-like_dom_sf"/>
</dbReference>
<comment type="subunit">
    <text evidence="3 13">Heterotetramer of two alpha and two beta chains.</text>
</comment>
<comment type="pathway">
    <text evidence="13">Amino-acid biosynthesis; L-arginine biosynthesis; L-ornithine and N-acetyl-L-glutamate from L-glutamate and N(2)-acetyl-L-ornithine (cyclic): step 1/1.</text>
</comment>
<comment type="pathway">
    <text evidence="13">Amino-acid biosynthesis; L-arginine biosynthesis; N(2)-acetyl-L-ornithine from L-glutamate: step 1/4.</text>
</comment>
<feature type="binding site" evidence="13">
    <location>
        <position position="401"/>
    </location>
    <ligand>
        <name>substrate</name>
    </ligand>
</feature>
<dbReference type="GO" id="GO:0004042">
    <property type="term" value="F:L-glutamate N-acetyltransferase activity"/>
    <property type="evidence" value="ECO:0007669"/>
    <property type="project" value="UniProtKB-UniRule"/>
</dbReference>
<dbReference type="GO" id="GO:0006592">
    <property type="term" value="P:ornithine biosynthetic process"/>
    <property type="evidence" value="ECO:0007669"/>
    <property type="project" value="TreeGrafter"/>
</dbReference>
<feature type="binding site" evidence="13">
    <location>
        <position position="189"/>
    </location>
    <ligand>
        <name>substrate</name>
    </ligand>
</feature>
<evidence type="ECO:0000256" key="10">
    <source>
        <dbReference type="ARBA" id="ARBA00048372"/>
    </source>
</evidence>
<dbReference type="EC" id="2.3.1.1" evidence="13"/>
<feature type="binding site" evidence="13">
    <location>
        <position position="178"/>
    </location>
    <ligand>
        <name>substrate</name>
    </ligand>
</feature>
<comment type="catalytic activity">
    <reaction evidence="10 13">
        <text>L-glutamate + acetyl-CoA = N-acetyl-L-glutamate + CoA + H(+)</text>
        <dbReference type="Rhea" id="RHEA:24292"/>
        <dbReference type="ChEBI" id="CHEBI:15378"/>
        <dbReference type="ChEBI" id="CHEBI:29985"/>
        <dbReference type="ChEBI" id="CHEBI:44337"/>
        <dbReference type="ChEBI" id="CHEBI:57287"/>
        <dbReference type="ChEBI" id="CHEBI:57288"/>
        <dbReference type="EC" id="2.3.1.1"/>
    </reaction>
</comment>
<protein>
    <recommendedName>
        <fullName evidence="13">Arginine biosynthesis bifunctional protein ArgJ</fullName>
    </recommendedName>
    <domain>
        <recommendedName>
            <fullName evidence="13">Glutamate N-acetyltransferase</fullName>
            <ecNumber evidence="13">2.3.1.35</ecNumber>
        </recommendedName>
        <alternativeName>
            <fullName evidence="13">Ornithine acetyltransferase</fullName>
            <shortName evidence="13">OATase</shortName>
        </alternativeName>
        <alternativeName>
            <fullName evidence="13">Ornithine transacetylase</fullName>
        </alternativeName>
    </domain>
    <domain>
        <recommendedName>
            <fullName evidence="13">Amino-acid acetyltransferase</fullName>
            <ecNumber evidence="13">2.3.1.1</ecNumber>
        </recommendedName>
        <alternativeName>
            <fullName evidence="13">N-acetylglutamate synthase</fullName>
            <shortName evidence="13">AGSase</shortName>
        </alternativeName>
    </domain>
    <component>
        <recommendedName>
            <fullName evidence="13">Arginine biosynthesis bifunctional protein ArgJ alpha chain</fullName>
        </recommendedName>
    </component>
    <component>
        <recommendedName>
            <fullName evidence="13">Arginine biosynthesis bifunctional protein ArgJ beta chain</fullName>
        </recommendedName>
    </component>
</protein>
<dbReference type="PANTHER" id="PTHR23100">
    <property type="entry name" value="ARGININE BIOSYNTHESIS BIFUNCTIONAL PROTEIN ARGJ"/>
    <property type="match status" value="1"/>
</dbReference>
<feature type="binding site" evidence="13">
    <location>
        <position position="406"/>
    </location>
    <ligand>
        <name>substrate</name>
    </ligand>
</feature>
<dbReference type="CDD" id="cd02152">
    <property type="entry name" value="OAT"/>
    <property type="match status" value="1"/>
</dbReference>
<evidence type="ECO:0000256" key="2">
    <source>
        <dbReference type="ARBA" id="ARBA00006774"/>
    </source>
</evidence>
<dbReference type="EC" id="2.3.1.35" evidence="13"/>
<keyword evidence="9 13" id="KW-0012">Acyltransferase</keyword>
<dbReference type="NCBIfam" id="NF003802">
    <property type="entry name" value="PRK05388.1"/>
    <property type="match status" value="1"/>
</dbReference>
<dbReference type="Gene3D" id="3.30.2330.10">
    <property type="entry name" value="arginine biosynthesis bifunctional protein suprefamily"/>
    <property type="match status" value="1"/>
</dbReference>
<evidence type="ECO:0000256" key="5">
    <source>
        <dbReference type="ARBA" id="ARBA00022605"/>
    </source>
</evidence>
<evidence type="ECO:0000313" key="14">
    <source>
        <dbReference type="EMBL" id="WRO20319.1"/>
    </source>
</evidence>
<comment type="catalytic activity">
    <reaction evidence="11 13">
        <text>N(2)-acetyl-L-ornithine + L-glutamate = N-acetyl-L-glutamate + L-ornithine</text>
        <dbReference type="Rhea" id="RHEA:15349"/>
        <dbReference type="ChEBI" id="CHEBI:29985"/>
        <dbReference type="ChEBI" id="CHEBI:44337"/>
        <dbReference type="ChEBI" id="CHEBI:46911"/>
        <dbReference type="ChEBI" id="CHEBI:57805"/>
        <dbReference type="EC" id="2.3.1.35"/>
    </reaction>
</comment>
<dbReference type="FunFam" id="3.30.2330.10:FF:000001">
    <property type="entry name" value="Arginine biosynthesis bifunctional protein ArgJ, mitochondrial"/>
    <property type="match status" value="1"/>
</dbReference>
<organism evidence="14 15">
    <name type="scientific">Metallumcola ferriviriculae</name>
    <dbReference type="NCBI Taxonomy" id="3039180"/>
    <lineage>
        <taxon>Bacteria</taxon>
        <taxon>Bacillati</taxon>
        <taxon>Bacillota</taxon>
        <taxon>Clostridia</taxon>
        <taxon>Neomoorellales</taxon>
        <taxon>Desulfitibacteraceae</taxon>
        <taxon>Metallumcola</taxon>
    </lineage>
</organism>
<dbReference type="GO" id="GO:0006526">
    <property type="term" value="P:L-arginine biosynthetic process"/>
    <property type="evidence" value="ECO:0007669"/>
    <property type="project" value="UniProtKB-UniRule"/>
</dbReference>
<feature type="active site" description="Nucleophile" evidence="13">
    <location>
        <position position="189"/>
    </location>
</feature>
<dbReference type="InterPro" id="IPR042195">
    <property type="entry name" value="ArgJ_beta_C"/>
</dbReference>
<evidence type="ECO:0000256" key="4">
    <source>
        <dbReference type="ARBA" id="ARBA00022571"/>
    </source>
</evidence>
<dbReference type="InterPro" id="IPR002813">
    <property type="entry name" value="Arg_biosynth_ArgJ"/>
</dbReference>
<dbReference type="KEGG" id="dbc:MFMK1_000077"/>
<feature type="site" description="Involved in the stabilization of negative charge on the oxyanion by the formation of the oxyanion hole" evidence="13">
    <location>
        <position position="116"/>
    </location>
</feature>
<evidence type="ECO:0000256" key="6">
    <source>
        <dbReference type="ARBA" id="ARBA00022679"/>
    </source>
</evidence>
<comment type="function">
    <text evidence="12 13">Catalyzes two activities which are involved in the cyclic version of arginine biosynthesis: the synthesis of N-acetylglutamate from glutamate and acetyl-CoA as the acetyl donor, and of ornithine by transacetylation between N(2)-acetylornithine and glutamate.</text>
</comment>
<keyword evidence="8 13" id="KW-0511">Multifunctional enzyme</keyword>
<evidence type="ECO:0000256" key="7">
    <source>
        <dbReference type="ARBA" id="ARBA00022813"/>
    </source>
</evidence>
<reference evidence="14 15" key="1">
    <citation type="submission" date="2023-04" db="EMBL/GenBank/DDBJ databases">
        <authorList>
            <person name="Hsu D."/>
        </authorList>
    </citation>
    <scope>NUCLEOTIDE SEQUENCE [LARGE SCALE GENOMIC DNA]</scope>
    <source>
        <strain evidence="14 15">MK1</strain>
    </source>
</reference>
<dbReference type="GO" id="GO:0004358">
    <property type="term" value="F:L-glutamate N-acetyltransferase activity, acting on acetyl-L-ornithine as donor"/>
    <property type="evidence" value="ECO:0007669"/>
    <property type="project" value="UniProtKB-UniRule"/>
</dbReference>
<keyword evidence="6 13" id="KW-0808">Transferase</keyword>
<dbReference type="GO" id="GO:0005737">
    <property type="term" value="C:cytoplasm"/>
    <property type="evidence" value="ECO:0007669"/>
    <property type="project" value="UniProtKB-SubCell"/>
</dbReference>
<feature type="binding site" evidence="13">
    <location>
        <position position="152"/>
    </location>
    <ligand>
        <name>substrate</name>
    </ligand>
</feature>
<proteinExistence type="inferred from homology"/>
<evidence type="ECO:0000256" key="8">
    <source>
        <dbReference type="ARBA" id="ARBA00023268"/>
    </source>
</evidence>
<keyword evidence="4 13" id="KW-0055">Arginine biosynthesis</keyword>
<sequence>MIDYKVIPGGITAVEGFSAAGVQVNIKKAKKDMAMVYCHTPARAAAVYTQNKVKAAPIVVNAQNLSQGEAQAIVVNSGVANACTGEQGLADAREMVSLTAELLGLESHQIIVASTGVIGVNLPMDKVRQGIKECSRKLSPDGGLDAAAAIMTTDTYPKEYAVEFELDGKKVVIGGMSKGSGMIHPNMATMLGFLSTNISISKEMLKATLSHVVDETFNMITVDGDTSTNDMVAVLASGSAGNAEITTMDKNYHAFTKVLKEVAAHLAKEVVRDGEGATKLLSITVDHAYTVKDARRAAMAVANSSLVKTAFFGEDANWGRIFSAVGYSGAEFSPGKVDIWIESEAGSEQMLSAGAGLKFDEVKTGEILARRDINVKIDLKVGDKSATAWTCDFSYDYVKINADYRT</sequence>
<gene>
    <name evidence="13 14" type="primary">argJ</name>
    <name evidence="14" type="ORF">MFMK1_000077</name>
</gene>
<accession>A0AAU0UHD4</accession>